<accession>A0A182PFC3</accession>
<organism evidence="2 3">
    <name type="scientific">Anopheles epiroticus</name>
    <dbReference type="NCBI Taxonomy" id="199890"/>
    <lineage>
        <taxon>Eukaryota</taxon>
        <taxon>Metazoa</taxon>
        <taxon>Ecdysozoa</taxon>
        <taxon>Arthropoda</taxon>
        <taxon>Hexapoda</taxon>
        <taxon>Insecta</taxon>
        <taxon>Pterygota</taxon>
        <taxon>Neoptera</taxon>
        <taxon>Endopterygota</taxon>
        <taxon>Diptera</taxon>
        <taxon>Nematocera</taxon>
        <taxon>Culicoidea</taxon>
        <taxon>Culicidae</taxon>
        <taxon>Anophelinae</taxon>
        <taxon>Anopheles</taxon>
    </lineage>
</organism>
<evidence type="ECO:0000256" key="1">
    <source>
        <dbReference type="SAM" id="MobiDB-lite"/>
    </source>
</evidence>
<feature type="compositionally biased region" description="Basic and acidic residues" evidence="1">
    <location>
        <begin position="16"/>
        <end position="30"/>
    </location>
</feature>
<proteinExistence type="predicted"/>
<dbReference type="VEuPathDB" id="VectorBase:AEPI005629"/>
<dbReference type="AlphaFoldDB" id="A0A182PFC3"/>
<feature type="region of interest" description="Disordered" evidence="1">
    <location>
        <begin position="1"/>
        <end position="30"/>
    </location>
</feature>
<evidence type="ECO:0000313" key="2">
    <source>
        <dbReference type="EnsemblMetazoa" id="AEPI005629-PA"/>
    </source>
</evidence>
<reference evidence="3" key="1">
    <citation type="submission" date="2013-03" db="EMBL/GenBank/DDBJ databases">
        <title>The Genome Sequence of Anopheles epiroticus epiroticus2.</title>
        <authorList>
            <consortium name="The Broad Institute Genomics Platform"/>
            <person name="Neafsey D.E."/>
            <person name="Howell P."/>
            <person name="Walker B."/>
            <person name="Young S.K."/>
            <person name="Zeng Q."/>
            <person name="Gargeya S."/>
            <person name="Fitzgerald M."/>
            <person name="Haas B."/>
            <person name="Abouelleil A."/>
            <person name="Allen A.W."/>
            <person name="Alvarado L."/>
            <person name="Arachchi H.M."/>
            <person name="Berlin A.M."/>
            <person name="Chapman S.B."/>
            <person name="Gainer-Dewar J."/>
            <person name="Goldberg J."/>
            <person name="Griggs A."/>
            <person name="Gujja S."/>
            <person name="Hansen M."/>
            <person name="Howarth C."/>
            <person name="Imamovic A."/>
            <person name="Ireland A."/>
            <person name="Larimer J."/>
            <person name="McCowan C."/>
            <person name="Murphy C."/>
            <person name="Pearson M."/>
            <person name="Poon T.W."/>
            <person name="Priest M."/>
            <person name="Roberts A."/>
            <person name="Saif S."/>
            <person name="Shea T."/>
            <person name="Sisk P."/>
            <person name="Sykes S."/>
            <person name="Wortman J."/>
            <person name="Nusbaum C."/>
            <person name="Birren B."/>
        </authorList>
    </citation>
    <scope>NUCLEOTIDE SEQUENCE [LARGE SCALE GENOMIC DNA]</scope>
    <source>
        <strain evidence="3">Epiroticus2</strain>
    </source>
</reference>
<sequence length="93" mass="10609">MSSLPAFLQVSLKSPGKREEDADSRGKMGSSEEVRFWFREREGGFRRRQRRLKAMVLLGKREQPLDTDGVSRRPARREHKPNVAFGGSVAEHA</sequence>
<feature type="region of interest" description="Disordered" evidence="1">
    <location>
        <begin position="62"/>
        <end position="93"/>
    </location>
</feature>
<protein>
    <submittedName>
        <fullName evidence="2">Uncharacterized protein</fullName>
    </submittedName>
</protein>
<keyword evidence="3" id="KW-1185">Reference proteome</keyword>
<dbReference type="EnsemblMetazoa" id="AEPI005629-RA">
    <property type="protein sequence ID" value="AEPI005629-PA"/>
    <property type="gene ID" value="AEPI005629"/>
</dbReference>
<name>A0A182PFC3_9DIPT</name>
<reference evidence="2" key="2">
    <citation type="submission" date="2020-05" db="UniProtKB">
        <authorList>
            <consortium name="EnsemblMetazoa"/>
        </authorList>
    </citation>
    <scope>IDENTIFICATION</scope>
    <source>
        <strain evidence="2">Epiroticus2</strain>
    </source>
</reference>
<dbReference type="Proteomes" id="UP000075885">
    <property type="component" value="Unassembled WGS sequence"/>
</dbReference>
<evidence type="ECO:0000313" key="3">
    <source>
        <dbReference type="Proteomes" id="UP000075885"/>
    </source>
</evidence>